<proteinExistence type="predicted"/>
<dbReference type="EMBL" id="CP109071">
    <property type="protein sequence ID" value="WSA30364.1"/>
    <property type="molecule type" value="Genomic_DNA"/>
</dbReference>
<feature type="transmembrane region" description="Helical" evidence="1">
    <location>
        <begin position="53"/>
        <end position="72"/>
    </location>
</feature>
<evidence type="ECO:0008006" key="4">
    <source>
        <dbReference type="Google" id="ProtNLM"/>
    </source>
</evidence>
<keyword evidence="1" id="KW-1133">Transmembrane helix</keyword>
<sequence>MLVLLGGAFFMTMLDGASLLTIALLVFGAGMGTATVCAQIAAFTGVAERDSGLADTCFAVGTALGVAIAAALSPRTHPRLAPPRRRRWFPVSRPRSAWSASSRHWAWSSL</sequence>
<evidence type="ECO:0000313" key="2">
    <source>
        <dbReference type="EMBL" id="WSA30364.1"/>
    </source>
</evidence>
<evidence type="ECO:0000256" key="1">
    <source>
        <dbReference type="SAM" id="Phobius"/>
    </source>
</evidence>
<keyword evidence="3" id="KW-1185">Reference proteome</keyword>
<gene>
    <name evidence="2" type="ORF">OIE14_19385</name>
</gene>
<evidence type="ECO:0000313" key="3">
    <source>
        <dbReference type="Proteomes" id="UP001334804"/>
    </source>
</evidence>
<protein>
    <recommendedName>
        <fullName evidence="4">Major Facilitator Superfamily protein</fullName>
    </recommendedName>
</protein>
<organism evidence="2 3">
    <name type="scientific">Micromonospora peucetia</name>
    <dbReference type="NCBI Taxonomy" id="47871"/>
    <lineage>
        <taxon>Bacteria</taxon>
        <taxon>Bacillati</taxon>
        <taxon>Actinomycetota</taxon>
        <taxon>Actinomycetes</taxon>
        <taxon>Micromonosporales</taxon>
        <taxon>Micromonosporaceae</taxon>
        <taxon>Micromonospora</taxon>
    </lineage>
</organism>
<keyword evidence="1" id="KW-0472">Membrane</keyword>
<accession>A0ABZ1E973</accession>
<name>A0ABZ1E973_9ACTN</name>
<keyword evidence="1" id="KW-0812">Transmembrane</keyword>
<dbReference type="RefSeq" id="WP_326563399.1">
    <property type="nucleotide sequence ID" value="NZ_CP109071.1"/>
</dbReference>
<reference evidence="2 3" key="1">
    <citation type="submission" date="2022-10" db="EMBL/GenBank/DDBJ databases">
        <title>The complete genomes of actinobacterial strains from the NBC collection.</title>
        <authorList>
            <person name="Joergensen T.S."/>
            <person name="Alvarez Arevalo M."/>
            <person name="Sterndorff E.B."/>
            <person name="Faurdal D."/>
            <person name="Vuksanovic O."/>
            <person name="Mourched A.-S."/>
            <person name="Charusanti P."/>
            <person name="Shaw S."/>
            <person name="Blin K."/>
            <person name="Weber T."/>
        </authorList>
    </citation>
    <scope>NUCLEOTIDE SEQUENCE [LARGE SCALE GENOMIC DNA]</scope>
    <source>
        <strain evidence="2 3">NBC 01809</strain>
    </source>
</reference>
<dbReference type="Proteomes" id="UP001334804">
    <property type="component" value="Chromosome"/>
</dbReference>